<keyword evidence="2" id="KW-0812">Transmembrane</keyword>
<dbReference type="STRING" id="1834191.A5886_000924"/>
<keyword evidence="2" id="KW-1133">Transmembrane helix</keyword>
<reference evidence="3 4" key="1">
    <citation type="submission" date="2017-05" db="EMBL/GenBank/DDBJ databases">
        <title>The Genome Sequence of Enterococcus sp. 8G7_MSG3316.</title>
        <authorList>
            <consortium name="The Broad Institute Genomics Platform"/>
            <consortium name="The Broad Institute Genomic Center for Infectious Diseases"/>
            <person name="Earl A."/>
            <person name="Manson A."/>
            <person name="Schwartman J."/>
            <person name="Gilmore M."/>
            <person name="Abouelleil A."/>
            <person name="Cao P."/>
            <person name="Chapman S."/>
            <person name="Cusick C."/>
            <person name="Shea T."/>
            <person name="Young S."/>
            <person name="Neafsey D."/>
            <person name="Nusbaum C."/>
            <person name="Birren B."/>
        </authorList>
    </citation>
    <scope>NUCLEOTIDE SEQUENCE [LARGE SCALE GENOMIC DNA]</scope>
    <source>
        <strain evidence="3 4">8G7_MSG3316</strain>
    </source>
</reference>
<keyword evidence="1" id="KW-0175">Coiled coil</keyword>
<evidence type="ECO:0000313" key="3">
    <source>
        <dbReference type="EMBL" id="OTN75848.1"/>
    </source>
</evidence>
<feature type="transmembrane region" description="Helical" evidence="2">
    <location>
        <begin position="6"/>
        <end position="26"/>
    </location>
</feature>
<sequence length="293" mass="32497">MGKPLIKTLAVLFVAIGAIAICLLGYRQNNQKQYEQRVAYAKTAISAEKDSLASIEEEIGKLYNSDDRTILQKDVSQEDVTKLVAKLASVKVSADDYGIEEDALPSDSKEIQAQKAALDDELKDAEAKIKIQTGTDALFTKGVSNWQKAENDVIIIADLKDTDVGNVRENLNFFDDSAWKDLVKEYLGYADAQLDRIAKLDESFKSMLKDDVVTSEVTLDKYLSVVDSISQVRNEELKEKYAKLADSISTQMGYGYYGTTTTTTETYSDNVIDTTAQDESSWTDTETDTDSGY</sequence>
<dbReference type="AlphaFoldDB" id="A0A242A478"/>
<proteinExistence type="predicted"/>
<dbReference type="RefSeq" id="WP_086273866.1">
    <property type="nucleotide sequence ID" value="NZ_NGKU01000001.1"/>
</dbReference>
<dbReference type="EMBL" id="NGKU01000001">
    <property type="protein sequence ID" value="OTN75848.1"/>
    <property type="molecule type" value="Genomic_DNA"/>
</dbReference>
<evidence type="ECO:0000313" key="4">
    <source>
        <dbReference type="Proteomes" id="UP000195043"/>
    </source>
</evidence>
<keyword evidence="4" id="KW-1185">Reference proteome</keyword>
<feature type="coiled-coil region" evidence="1">
    <location>
        <begin position="108"/>
        <end position="135"/>
    </location>
</feature>
<dbReference type="OrthoDB" id="2181380at2"/>
<evidence type="ECO:0008006" key="5">
    <source>
        <dbReference type="Google" id="ProtNLM"/>
    </source>
</evidence>
<comment type="caution">
    <text evidence="3">The sequence shown here is derived from an EMBL/GenBank/DDBJ whole genome shotgun (WGS) entry which is preliminary data.</text>
</comment>
<gene>
    <name evidence="3" type="ORF">A5886_000924</name>
</gene>
<organism evidence="3 4">
    <name type="scientific">Candidatus Enterococcus testudinis</name>
    <dbReference type="NCBI Taxonomy" id="1834191"/>
    <lineage>
        <taxon>Bacteria</taxon>
        <taxon>Bacillati</taxon>
        <taxon>Bacillota</taxon>
        <taxon>Bacilli</taxon>
        <taxon>Lactobacillales</taxon>
        <taxon>Enterococcaceae</taxon>
        <taxon>Enterococcus</taxon>
    </lineage>
</organism>
<keyword evidence="2" id="KW-0472">Membrane</keyword>
<accession>A0A242A478</accession>
<protein>
    <recommendedName>
        <fullName evidence="5">MapZ extracellular domain-containing protein</fullName>
    </recommendedName>
</protein>
<dbReference type="Proteomes" id="UP000195043">
    <property type="component" value="Unassembled WGS sequence"/>
</dbReference>
<evidence type="ECO:0000256" key="2">
    <source>
        <dbReference type="SAM" id="Phobius"/>
    </source>
</evidence>
<name>A0A242A478_9ENTE</name>
<evidence type="ECO:0000256" key="1">
    <source>
        <dbReference type="SAM" id="Coils"/>
    </source>
</evidence>